<evidence type="ECO:0000313" key="2">
    <source>
        <dbReference type="EMBL" id="MDQ7175329.1"/>
    </source>
</evidence>
<keyword evidence="1" id="KW-1133">Transmembrane helix</keyword>
<proteinExistence type="predicted"/>
<dbReference type="AlphaFoldDB" id="A0ABD5AV90"/>
<evidence type="ECO:0000313" key="3">
    <source>
        <dbReference type="Proteomes" id="UP001240157"/>
    </source>
</evidence>
<dbReference type="RefSeq" id="WP_105967467.1">
    <property type="nucleotide sequence ID" value="NZ_CP133240.1"/>
</dbReference>
<protein>
    <submittedName>
        <fullName evidence="2">Uncharacterized protein</fullName>
    </submittedName>
</protein>
<keyword evidence="1" id="KW-0812">Transmembrane</keyword>
<keyword evidence="1" id="KW-0472">Membrane</keyword>
<feature type="transmembrane region" description="Helical" evidence="1">
    <location>
        <begin position="7"/>
        <end position="26"/>
    </location>
</feature>
<comment type="caution">
    <text evidence="2">The sequence shown here is derived from an EMBL/GenBank/DDBJ whole genome shotgun (WGS) entry which is preliminary data.</text>
</comment>
<feature type="transmembrane region" description="Helical" evidence="1">
    <location>
        <begin position="38"/>
        <end position="56"/>
    </location>
</feature>
<dbReference type="EMBL" id="JAVGJF010000021">
    <property type="protein sequence ID" value="MDQ7175329.1"/>
    <property type="molecule type" value="Genomic_DNA"/>
</dbReference>
<evidence type="ECO:0000256" key="1">
    <source>
        <dbReference type="SAM" id="Phobius"/>
    </source>
</evidence>
<organism evidence="2 3">
    <name type="scientific">Staphylococcus chromogenes</name>
    <name type="common">Staphylococcus hyicus subsp. chromogenes</name>
    <dbReference type="NCBI Taxonomy" id="46126"/>
    <lineage>
        <taxon>Bacteria</taxon>
        <taxon>Bacillati</taxon>
        <taxon>Bacillota</taxon>
        <taxon>Bacilli</taxon>
        <taxon>Bacillales</taxon>
        <taxon>Staphylococcaceae</taxon>
        <taxon>Staphylococcus</taxon>
    </lineage>
</organism>
<sequence length="64" mass="7553">MRKDQLFSVPVLIFMILNYLCMLALFSFLSNLGIGKGFLLSFPFLIAVLNYIFLYIRYHKEKDI</sequence>
<accession>A0ABD5AV90</accession>
<reference evidence="2 3" key="1">
    <citation type="submission" date="2023-08" db="EMBL/GenBank/DDBJ databases">
        <title>Whole genome sequencing of Staphylococcus chromogenes NNSch 2386.</title>
        <authorList>
            <person name="Kropotov V.S."/>
            <person name="Boriskina E.V."/>
            <person name="Gordinskaya N.A."/>
            <person name="Shkurkina I.S."/>
            <person name="Kryazhev D.V."/>
            <person name="Alekseeva A.E."/>
            <person name="Makhova M.A."/>
        </authorList>
    </citation>
    <scope>NUCLEOTIDE SEQUENCE [LARGE SCALE GENOMIC DNA]</scope>
    <source>
        <strain evidence="2 3">NNSch 2386</strain>
    </source>
</reference>
<gene>
    <name evidence="2" type="ORF">RCF65_04950</name>
</gene>
<name>A0ABD5AV90_STACR</name>
<dbReference type="Proteomes" id="UP001240157">
    <property type="component" value="Unassembled WGS sequence"/>
</dbReference>